<dbReference type="EMBL" id="DSCQ01000048">
    <property type="protein sequence ID" value="HET21238.1"/>
    <property type="molecule type" value="Genomic_DNA"/>
</dbReference>
<protein>
    <submittedName>
        <fullName evidence="1">Uncharacterized protein</fullName>
    </submittedName>
</protein>
<sequence>MIDEDRVRELAGILRRMKYTPITFDNPELFPEPDSFIYPNYVFFMVAIDHRTGFDVDFRYHGSDLLFYLARKKQLEEREFFTARNLVKIDAECIRKTFIFRGKTVAKPEERAFLLKDCAEKLLKYYEGDFMNLLSRADFMVENILPRLKIFKAYEDPLMKKSFLLLKILKRQGFVRGKLKFPVDSVLVEIAVSSGILILPEEIMEKINAGTMLSIKETNFLRELTQKSLMLVSERAGIEADIIDDLLWAFGRERIPENSPLSEKVDKKAVKEFIEFINFRPIKKIVFPPSWYF</sequence>
<dbReference type="AlphaFoldDB" id="A0A7C2NMM6"/>
<reference evidence="1" key="1">
    <citation type="journal article" date="2020" name="mSystems">
        <title>Genome- and Community-Level Interaction Insights into Carbon Utilization and Element Cycling Functions of Hydrothermarchaeota in Hydrothermal Sediment.</title>
        <authorList>
            <person name="Zhou Z."/>
            <person name="Liu Y."/>
            <person name="Xu W."/>
            <person name="Pan J."/>
            <person name="Luo Z.H."/>
            <person name="Li M."/>
        </authorList>
    </citation>
    <scope>NUCLEOTIDE SEQUENCE [LARGE SCALE GENOMIC DNA]</scope>
    <source>
        <strain evidence="1">SpSt-12</strain>
    </source>
</reference>
<comment type="caution">
    <text evidence="1">The sequence shown here is derived from an EMBL/GenBank/DDBJ whole genome shotgun (WGS) entry which is preliminary data.</text>
</comment>
<organism evidence="1">
    <name type="scientific">Archaeoglobus fulgidus</name>
    <dbReference type="NCBI Taxonomy" id="2234"/>
    <lineage>
        <taxon>Archaea</taxon>
        <taxon>Methanobacteriati</taxon>
        <taxon>Methanobacteriota</taxon>
        <taxon>Archaeoglobi</taxon>
        <taxon>Archaeoglobales</taxon>
        <taxon>Archaeoglobaceae</taxon>
        <taxon>Archaeoglobus</taxon>
    </lineage>
</organism>
<proteinExistence type="predicted"/>
<gene>
    <name evidence="1" type="ORF">ENN70_03920</name>
</gene>
<name>A0A7C2NMM6_ARCFL</name>
<accession>A0A7C2NMM6</accession>
<evidence type="ECO:0000313" key="1">
    <source>
        <dbReference type="EMBL" id="HET21238.1"/>
    </source>
</evidence>